<dbReference type="AlphaFoldDB" id="A0A0F9TRP7"/>
<evidence type="ECO:0000313" key="1">
    <source>
        <dbReference type="EMBL" id="KKN77627.1"/>
    </source>
</evidence>
<sequence length="69" mass="7773">MESWQASLDSVITDERDPSVVGPQKEKRCESCDELVYEVFACDSCDFYGCRDCMTMNSEGELSCPECLT</sequence>
<name>A0A0F9TRP7_9ZZZZ</name>
<reference evidence="1" key="1">
    <citation type="journal article" date="2015" name="Nature">
        <title>Complex archaea that bridge the gap between prokaryotes and eukaryotes.</title>
        <authorList>
            <person name="Spang A."/>
            <person name="Saw J.H."/>
            <person name="Jorgensen S.L."/>
            <person name="Zaremba-Niedzwiedzka K."/>
            <person name="Martijn J."/>
            <person name="Lind A.E."/>
            <person name="van Eijk R."/>
            <person name="Schleper C."/>
            <person name="Guy L."/>
            <person name="Ettema T.J."/>
        </authorList>
    </citation>
    <scope>NUCLEOTIDE SEQUENCE</scope>
</reference>
<protein>
    <submittedName>
        <fullName evidence="1">Uncharacterized protein</fullName>
    </submittedName>
</protein>
<accession>A0A0F9TRP7</accession>
<comment type="caution">
    <text evidence="1">The sequence shown here is derived from an EMBL/GenBank/DDBJ whole genome shotgun (WGS) entry which is preliminary data.</text>
</comment>
<gene>
    <name evidence="1" type="ORF">LCGC14_0359020</name>
</gene>
<proteinExistence type="predicted"/>
<organism evidence="1">
    <name type="scientific">marine sediment metagenome</name>
    <dbReference type="NCBI Taxonomy" id="412755"/>
    <lineage>
        <taxon>unclassified sequences</taxon>
        <taxon>metagenomes</taxon>
        <taxon>ecological metagenomes</taxon>
    </lineage>
</organism>
<dbReference type="EMBL" id="LAZR01000276">
    <property type="protein sequence ID" value="KKN77627.1"/>
    <property type="molecule type" value="Genomic_DNA"/>
</dbReference>